<evidence type="ECO:0000256" key="2">
    <source>
        <dbReference type="ARBA" id="ARBA00023125"/>
    </source>
</evidence>
<protein>
    <submittedName>
        <fullName evidence="6">YSIRK-targeted surface antigen transcriptional regulator</fullName>
    </submittedName>
</protein>
<proteinExistence type="predicted"/>
<name>A0A242B038_ENTFC</name>
<evidence type="ECO:0000259" key="5">
    <source>
        <dbReference type="PROSITE" id="PS01124"/>
    </source>
</evidence>
<reference evidence="6 7" key="1">
    <citation type="submission" date="2017-05" db="EMBL/GenBank/DDBJ databases">
        <title>The Genome Sequence of Enterococcus faecium 7H8_DIV0219.</title>
        <authorList>
            <consortium name="The Broad Institute Genomics Platform"/>
            <consortium name="The Broad Institute Genomic Center for Infectious Diseases"/>
            <person name="Earl A."/>
            <person name="Manson A."/>
            <person name="Schwartman J."/>
            <person name="Gilmore M."/>
            <person name="Abouelleil A."/>
            <person name="Cao P."/>
            <person name="Chapman S."/>
            <person name="Cusick C."/>
            <person name="Shea T."/>
            <person name="Young S."/>
            <person name="Neafsey D."/>
            <person name="Nusbaum C."/>
            <person name="Birren B."/>
        </authorList>
    </citation>
    <scope>NUCLEOTIDE SEQUENCE [LARGE SCALE GENOMIC DNA]</scope>
    <source>
        <strain evidence="6 7">7H8_DIV0219</strain>
    </source>
</reference>
<keyword evidence="1" id="KW-0805">Transcription regulation</keyword>
<dbReference type="PROSITE" id="PS01124">
    <property type="entry name" value="HTH_ARAC_FAMILY_2"/>
    <property type="match status" value="1"/>
</dbReference>
<dbReference type="InterPro" id="IPR018060">
    <property type="entry name" value="HTH_AraC"/>
</dbReference>
<dbReference type="NCBIfam" id="TIGR04094">
    <property type="entry name" value="adjacent_YSIRK"/>
    <property type="match status" value="1"/>
</dbReference>
<evidence type="ECO:0000256" key="1">
    <source>
        <dbReference type="ARBA" id="ARBA00023015"/>
    </source>
</evidence>
<dbReference type="InterPro" id="IPR009057">
    <property type="entry name" value="Homeodomain-like_sf"/>
</dbReference>
<evidence type="ECO:0000313" key="7">
    <source>
        <dbReference type="Proteomes" id="UP000194885"/>
    </source>
</evidence>
<feature type="domain" description="HTH araC/xylS-type" evidence="5">
    <location>
        <begin position="284"/>
        <end position="381"/>
    </location>
</feature>
<dbReference type="SUPFAM" id="SSF46689">
    <property type="entry name" value="Homeodomain-like"/>
    <property type="match status" value="2"/>
</dbReference>
<dbReference type="RefSeq" id="WP_086323929.1">
    <property type="nucleotide sequence ID" value="NZ_NGKW01000013.1"/>
</dbReference>
<organism evidence="6 7">
    <name type="scientific">Enterococcus faecium</name>
    <name type="common">Streptococcus faecium</name>
    <dbReference type="NCBI Taxonomy" id="1352"/>
    <lineage>
        <taxon>Bacteria</taxon>
        <taxon>Bacillati</taxon>
        <taxon>Bacillota</taxon>
        <taxon>Bacilli</taxon>
        <taxon>Lactobacillales</taxon>
        <taxon>Enterococcaceae</taxon>
        <taxon>Enterococcus</taxon>
    </lineage>
</organism>
<dbReference type="GO" id="GO:0003700">
    <property type="term" value="F:DNA-binding transcription factor activity"/>
    <property type="evidence" value="ECO:0007669"/>
    <property type="project" value="InterPro"/>
</dbReference>
<dbReference type="PANTHER" id="PTHR43280:SF2">
    <property type="entry name" value="HTH-TYPE TRANSCRIPTIONAL REGULATOR EXSA"/>
    <property type="match status" value="1"/>
</dbReference>
<dbReference type="GO" id="GO:0043565">
    <property type="term" value="F:sequence-specific DNA binding"/>
    <property type="evidence" value="ECO:0007669"/>
    <property type="project" value="InterPro"/>
</dbReference>
<dbReference type="Pfam" id="PF12833">
    <property type="entry name" value="HTH_18"/>
    <property type="match status" value="1"/>
</dbReference>
<dbReference type="InterPro" id="IPR024022">
    <property type="entry name" value="Tscrpt_reg_HTH_surface_antigen"/>
</dbReference>
<sequence>MSLSIENISKLKSTKNRFRVSIVVYERNGTLLFLEELESPILPPYPLSFTFNKKHKLSIQYGKFNEVFLIFPLEELFVSIGPILFNNQNYSKKDDRKQPTFHAGYLEQLPVLSSEKFRDLLVIIDCLFELQLEQYYATYIQLLAGVQKQTAEKFKQPLQKDILTSYAILFHLEHQLMEAMAKGDPTQLHQLVRQTPLGSLPIPETNDLRGEKNYCIILMEKISWFAIHMGVDVIKCLSLRDYYIQEIEKQTQVINVLTIRDSAIVYFTELLHEISMHSYSLMIRRVIQYINAHIYEPLPLVDIEKHLFISNAQLRRSFKKEVGISIGAYIQEQKIIVAKYLLMSQIPPRTVAKDLHFYDASHFTKAFKKLTGMTPLQFQKTNPFPQNHKGENAEDRG</sequence>
<dbReference type="AlphaFoldDB" id="A0A242B038"/>
<dbReference type="Proteomes" id="UP000194885">
    <property type="component" value="Unassembled WGS sequence"/>
</dbReference>
<evidence type="ECO:0000256" key="4">
    <source>
        <dbReference type="SAM" id="MobiDB-lite"/>
    </source>
</evidence>
<accession>A0A242B038</accession>
<keyword evidence="3" id="KW-0804">Transcription</keyword>
<evidence type="ECO:0000256" key="3">
    <source>
        <dbReference type="ARBA" id="ARBA00023163"/>
    </source>
</evidence>
<dbReference type="Gene3D" id="1.10.10.60">
    <property type="entry name" value="Homeodomain-like"/>
    <property type="match status" value="2"/>
</dbReference>
<keyword evidence="2" id="KW-0238">DNA-binding</keyword>
<dbReference type="EMBL" id="NGKW01000013">
    <property type="protein sequence ID" value="OTN86679.1"/>
    <property type="molecule type" value="Genomic_DNA"/>
</dbReference>
<dbReference type="SMART" id="SM00342">
    <property type="entry name" value="HTH_ARAC"/>
    <property type="match status" value="1"/>
</dbReference>
<gene>
    <name evidence="6" type="ORF">A5810_002968</name>
</gene>
<dbReference type="PANTHER" id="PTHR43280">
    <property type="entry name" value="ARAC-FAMILY TRANSCRIPTIONAL REGULATOR"/>
    <property type="match status" value="1"/>
</dbReference>
<evidence type="ECO:0000313" key="6">
    <source>
        <dbReference type="EMBL" id="OTN86679.1"/>
    </source>
</evidence>
<comment type="caution">
    <text evidence="6">The sequence shown here is derived from an EMBL/GenBank/DDBJ whole genome shotgun (WGS) entry which is preliminary data.</text>
</comment>
<feature type="compositionally biased region" description="Basic and acidic residues" evidence="4">
    <location>
        <begin position="388"/>
        <end position="397"/>
    </location>
</feature>
<feature type="region of interest" description="Disordered" evidence="4">
    <location>
        <begin position="378"/>
        <end position="397"/>
    </location>
</feature>